<reference evidence="2" key="2">
    <citation type="submission" date="2017-10" db="EMBL/GenBank/DDBJ databases">
        <title>Ladona fulva Genome sequencing and assembly.</title>
        <authorList>
            <person name="Murali S."/>
            <person name="Richards S."/>
            <person name="Bandaranaike D."/>
            <person name="Bellair M."/>
            <person name="Blankenburg K."/>
            <person name="Chao H."/>
            <person name="Dinh H."/>
            <person name="Doddapaneni H."/>
            <person name="Dugan-Rocha S."/>
            <person name="Elkadiri S."/>
            <person name="Gnanaolivu R."/>
            <person name="Hernandez B."/>
            <person name="Skinner E."/>
            <person name="Javaid M."/>
            <person name="Lee S."/>
            <person name="Li M."/>
            <person name="Ming W."/>
            <person name="Munidasa M."/>
            <person name="Muniz J."/>
            <person name="Nguyen L."/>
            <person name="Hughes D."/>
            <person name="Osuji N."/>
            <person name="Pu L.-L."/>
            <person name="Puazo M."/>
            <person name="Qu C."/>
            <person name="Quiroz J."/>
            <person name="Raj R."/>
            <person name="Weissenberger G."/>
            <person name="Xin Y."/>
            <person name="Zou X."/>
            <person name="Han Y."/>
            <person name="Worley K."/>
            <person name="Muzny D."/>
            <person name="Gibbs R."/>
        </authorList>
    </citation>
    <scope>NUCLEOTIDE SEQUENCE</scope>
    <source>
        <strain evidence="2">Sampled in the wild</strain>
    </source>
</reference>
<proteinExistence type="predicted"/>
<dbReference type="Proteomes" id="UP000792457">
    <property type="component" value="Unassembled WGS sequence"/>
</dbReference>
<evidence type="ECO:0000313" key="2">
    <source>
        <dbReference type="EMBL" id="KAG8239390.1"/>
    </source>
</evidence>
<gene>
    <name evidence="2" type="ORF">J437_LFUL019137</name>
</gene>
<name>A0A8K0P7X9_LADFU</name>
<evidence type="ECO:0000256" key="1">
    <source>
        <dbReference type="SAM" id="MobiDB-lite"/>
    </source>
</evidence>
<comment type="caution">
    <text evidence="2">The sequence shown here is derived from an EMBL/GenBank/DDBJ whole genome shotgun (WGS) entry which is preliminary data.</text>
</comment>
<dbReference type="AlphaFoldDB" id="A0A8K0P7X9"/>
<dbReference type="OrthoDB" id="10023262at2759"/>
<reference evidence="2" key="1">
    <citation type="submission" date="2013-04" db="EMBL/GenBank/DDBJ databases">
        <authorList>
            <person name="Qu J."/>
            <person name="Murali S.C."/>
            <person name="Bandaranaike D."/>
            <person name="Bellair M."/>
            <person name="Blankenburg K."/>
            <person name="Chao H."/>
            <person name="Dinh H."/>
            <person name="Doddapaneni H."/>
            <person name="Downs B."/>
            <person name="Dugan-Rocha S."/>
            <person name="Elkadiri S."/>
            <person name="Gnanaolivu R.D."/>
            <person name="Hernandez B."/>
            <person name="Javaid M."/>
            <person name="Jayaseelan J.C."/>
            <person name="Lee S."/>
            <person name="Li M."/>
            <person name="Ming W."/>
            <person name="Munidasa M."/>
            <person name="Muniz J."/>
            <person name="Nguyen L."/>
            <person name="Ongeri F."/>
            <person name="Osuji N."/>
            <person name="Pu L.-L."/>
            <person name="Puazo M."/>
            <person name="Qu C."/>
            <person name="Quiroz J."/>
            <person name="Raj R."/>
            <person name="Weissenberger G."/>
            <person name="Xin Y."/>
            <person name="Zou X."/>
            <person name="Han Y."/>
            <person name="Richards S."/>
            <person name="Worley K."/>
            <person name="Muzny D."/>
            <person name="Gibbs R."/>
        </authorList>
    </citation>
    <scope>NUCLEOTIDE SEQUENCE</scope>
    <source>
        <strain evidence="2">Sampled in the wild</strain>
    </source>
</reference>
<protein>
    <submittedName>
        <fullName evidence="2">Uncharacterized protein</fullName>
    </submittedName>
</protein>
<dbReference type="EMBL" id="KZ309621">
    <property type="protein sequence ID" value="KAG8239390.1"/>
    <property type="molecule type" value="Genomic_DNA"/>
</dbReference>
<feature type="region of interest" description="Disordered" evidence="1">
    <location>
        <begin position="102"/>
        <end position="124"/>
    </location>
</feature>
<keyword evidence="3" id="KW-1185">Reference proteome</keyword>
<feature type="non-terminal residue" evidence="2">
    <location>
        <position position="318"/>
    </location>
</feature>
<evidence type="ECO:0000313" key="3">
    <source>
        <dbReference type="Proteomes" id="UP000792457"/>
    </source>
</evidence>
<sequence>MRKHRGNAVVESEDVIVEAETIAEHLGADFNMPRVINQQKHRANPPALTSGEFWRRSLIIPYIDSLIMSLEQHKTAVMRLHSLQVTLKWMYVLQSLIGRQKRKQPDESSSESDTGGEEKSKQNVGACTTALIPAPIAVLSASSGSPLPSVFGVQDQTWLMDYAPWLAYSKKLKGALCIYCVLFPPTKVHGVLGSFIVRPSNRYKDMHEFAKSHASSQWLKSATTAAKCFVENIPVDIQLISVHQQEIEANKEIVASIISTLETAFSCRDYHERWKEVNYHLLIFQNGNAIPFLCLVDFARVIASRGPSPRDIFRRATL</sequence>
<organism evidence="2 3">
    <name type="scientific">Ladona fulva</name>
    <name type="common">Scarce chaser dragonfly</name>
    <name type="synonym">Libellula fulva</name>
    <dbReference type="NCBI Taxonomy" id="123851"/>
    <lineage>
        <taxon>Eukaryota</taxon>
        <taxon>Metazoa</taxon>
        <taxon>Ecdysozoa</taxon>
        <taxon>Arthropoda</taxon>
        <taxon>Hexapoda</taxon>
        <taxon>Insecta</taxon>
        <taxon>Pterygota</taxon>
        <taxon>Palaeoptera</taxon>
        <taxon>Odonata</taxon>
        <taxon>Epiprocta</taxon>
        <taxon>Anisoptera</taxon>
        <taxon>Libelluloidea</taxon>
        <taxon>Libellulidae</taxon>
        <taxon>Ladona</taxon>
    </lineage>
</organism>
<accession>A0A8K0P7X9</accession>